<dbReference type="RefSeq" id="WP_073611163.1">
    <property type="nucleotide sequence ID" value="NZ_MRCG01000033.1"/>
</dbReference>
<dbReference type="AlphaFoldDB" id="A0A1U7IY77"/>
<reference evidence="1 2" key="1">
    <citation type="submission" date="2016-11" db="EMBL/GenBank/DDBJ databases">
        <title>Draft Genome Sequences of Nine Cyanobacterial Strains from Diverse Habitats.</title>
        <authorList>
            <person name="Zhu T."/>
            <person name="Hou S."/>
            <person name="Lu X."/>
            <person name="Hess W.R."/>
        </authorList>
    </citation>
    <scope>NUCLEOTIDE SEQUENCE [LARGE SCALE GENOMIC DNA]</scope>
    <source>
        <strain evidence="1 2">NIES-30</strain>
    </source>
</reference>
<organism evidence="1 2">
    <name type="scientific">Phormidium tenue NIES-30</name>
    <dbReference type="NCBI Taxonomy" id="549789"/>
    <lineage>
        <taxon>Bacteria</taxon>
        <taxon>Bacillati</taxon>
        <taxon>Cyanobacteriota</taxon>
        <taxon>Cyanophyceae</taxon>
        <taxon>Oscillatoriophycideae</taxon>
        <taxon>Oscillatoriales</taxon>
        <taxon>Oscillatoriaceae</taxon>
        <taxon>Phormidium</taxon>
    </lineage>
</organism>
<name>A0A1U7IY77_9CYAN</name>
<sequence>MLFWRIRTRYLLALAALFVGAAFLDLKQPGRGQFYNPVYGVRSWVNTHQPAAWQLVNRVQGNDARLQACVAVAPDPVALDATKAELRKALVGESESVALEWLGQPACALGNGIYRWALDNGLALDVTVTEGEVTHSELNR</sequence>
<dbReference type="EMBL" id="MRCG01000033">
    <property type="protein sequence ID" value="OKH43459.1"/>
    <property type="molecule type" value="Genomic_DNA"/>
</dbReference>
<keyword evidence="2" id="KW-1185">Reference proteome</keyword>
<comment type="caution">
    <text evidence="1">The sequence shown here is derived from an EMBL/GenBank/DDBJ whole genome shotgun (WGS) entry which is preliminary data.</text>
</comment>
<evidence type="ECO:0000313" key="1">
    <source>
        <dbReference type="EMBL" id="OKH43459.1"/>
    </source>
</evidence>
<gene>
    <name evidence="1" type="ORF">NIES30_24935</name>
</gene>
<accession>A0A1U7IY77</accession>
<dbReference type="Proteomes" id="UP000185557">
    <property type="component" value="Unassembled WGS sequence"/>
</dbReference>
<proteinExistence type="predicted"/>
<dbReference type="OrthoDB" id="583482at2"/>
<evidence type="ECO:0000313" key="2">
    <source>
        <dbReference type="Proteomes" id="UP000185557"/>
    </source>
</evidence>
<protein>
    <submittedName>
        <fullName evidence="1">Uncharacterized protein</fullName>
    </submittedName>
</protein>
<dbReference type="STRING" id="549789.NIES30_24935"/>